<feature type="transmembrane region" description="Helical" evidence="1">
    <location>
        <begin position="69"/>
        <end position="93"/>
    </location>
</feature>
<name>A0A1V6LN10_9FLAO</name>
<evidence type="ECO:0000313" key="3">
    <source>
        <dbReference type="Proteomes" id="UP000191680"/>
    </source>
</evidence>
<evidence type="ECO:0000256" key="1">
    <source>
        <dbReference type="SAM" id="Phobius"/>
    </source>
</evidence>
<organism evidence="2 3">
    <name type="scientific">Croceivirga radicis</name>
    <dbReference type="NCBI Taxonomy" id="1929488"/>
    <lineage>
        <taxon>Bacteria</taxon>
        <taxon>Pseudomonadati</taxon>
        <taxon>Bacteroidota</taxon>
        <taxon>Flavobacteriia</taxon>
        <taxon>Flavobacteriales</taxon>
        <taxon>Flavobacteriaceae</taxon>
        <taxon>Croceivirga</taxon>
    </lineage>
</organism>
<dbReference type="RefSeq" id="WP_010519365.1">
    <property type="nucleotide sequence ID" value="NZ_AFOE01000042.1"/>
</dbReference>
<keyword evidence="1" id="KW-1133">Transmembrane helix</keyword>
<comment type="caution">
    <text evidence="2">The sequence shown here is derived from an EMBL/GenBank/DDBJ whole genome shotgun (WGS) entry which is preliminary data.</text>
</comment>
<evidence type="ECO:0000313" key="2">
    <source>
        <dbReference type="EMBL" id="OQD41574.1"/>
    </source>
</evidence>
<keyword evidence="1" id="KW-0472">Membrane</keyword>
<gene>
    <name evidence="2" type="ORF">BUL40_15315</name>
</gene>
<dbReference type="EMBL" id="MTBC01000013">
    <property type="protein sequence ID" value="OQD41574.1"/>
    <property type="molecule type" value="Genomic_DNA"/>
</dbReference>
<feature type="transmembrane region" description="Helical" evidence="1">
    <location>
        <begin position="32"/>
        <end position="49"/>
    </location>
</feature>
<accession>A0A1V6LN10</accession>
<dbReference type="Proteomes" id="UP000191680">
    <property type="component" value="Unassembled WGS sequence"/>
</dbReference>
<dbReference type="AlphaFoldDB" id="A0A1V6LN10"/>
<proteinExistence type="predicted"/>
<protein>
    <submittedName>
        <fullName evidence="2">Uncharacterized protein</fullName>
    </submittedName>
</protein>
<keyword evidence="1" id="KW-0812">Transmembrane</keyword>
<dbReference type="OrthoDB" id="9945064at2"/>
<sequence length="94" mass="10021">MKLTINQSLLLAAAILLAAVLLSNVANNELIISSVMLLGGIGTLVYTFFKDKRALHCLFTKGNIFRKILVIIALAALCFGVGTAVGKVAYLWIG</sequence>
<keyword evidence="3" id="KW-1185">Reference proteome</keyword>
<reference evidence="2 3" key="1">
    <citation type="submission" date="2016-12" db="EMBL/GenBank/DDBJ databases">
        <authorList>
            <person name="Song W.-J."/>
            <person name="Kurnit D.M."/>
        </authorList>
    </citation>
    <scope>NUCLEOTIDE SEQUENCE [LARGE SCALE GENOMIC DNA]</scope>
    <source>
        <strain evidence="2 3">HSG9</strain>
    </source>
</reference>